<dbReference type="Proteomes" id="UP000827889">
    <property type="component" value="Chromosome 1"/>
</dbReference>
<feature type="region of interest" description="Disordered" evidence="1">
    <location>
        <begin position="1"/>
        <end position="120"/>
    </location>
</feature>
<dbReference type="PANTHER" id="PTHR22684:SF0">
    <property type="entry name" value="RIBOSOME QUALITY CONTROL COMPLEX SUBUNIT TCF25"/>
    <property type="match status" value="1"/>
</dbReference>
<reference evidence="2" key="1">
    <citation type="submission" date="2025-05" db="UniProtKB">
        <authorList>
            <consortium name="RefSeq"/>
        </authorList>
    </citation>
    <scope>NUCLEOTIDE SEQUENCE [LARGE SCALE GENOMIC DNA]</scope>
</reference>
<dbReference type="OrthoDB" id="205993at2759"/>
<feature type="compositionally biased region" description="Basic residues" evidence="1">
    <location>
        <begin position="94"/>
        <end position="103"/>
    </location>
</feature>
<sequence>MSGRLLKKILKEQEAQQLQLPSSEDEDCDSQSPDSKKNPFELLGNEDNEESDDQDVPEAEFQSAAVDAQSRGNSDELEKTLVGSTLEVVSSSNHKPRKKKKKRENKESSHHNGLRKSSDFDQILENLSIDVKNEKEQRRDHHNDIKEQAVSVLQVNQKYLNAEMELRRIFGSKVVKSFESSQVGSSRHTRGGRRGSHNTRKTILVTPLDHWPRWDGSLSMEFLEASDRHNHLRYVQSSSYVQAQRAFEAAKAIHDFNAIASILLYHPYHLDSLLTIAEYFKIVGEHQMSADAIGKCLYALECAWHPLFPPGQGNIQLKYNHETNRPLYKALFIHMNNLERRGCHRSALEVCKLLLSLDIDDPMGAMFCVDYFALRAEEYSWLEEFSEKYKSDNSLWLFPNFSFSLAICRFYLEQEDLQKDVHDDDAKASSVDLLKQALMLHPSVLKKLVTKVPLKDQFCIKTVEHWFFRSEHMGIPSLDHLINIYIERNYLIWRFPGLQKLLRDTVELVIETVETNRSDTEDWACVRKEAFSSTKNEYGHLLVSDFSDSMASISPENMQQFMGEPGLGGGMLVQDQVVNPAGGAHVIRDVADRSALAVLFESILPWVNYGGEDGGRGEDADRFNPNAQDNAD</sequence>
<keyword evidence="2" id="KW-1185">Reference proteome</keyword>
<dbReference type="InterPro" id="IPR006994">
    <property type="entry name" value="TCF25/Rqc1"/>
</dbReference>
<dbReference type="Pfam" id="PF04910">
    <property type="entry name" value="Tcf25"/>
    <property type="match status" value="1"/>
</dbReference>
<dbReference type="RefSeq" id="XP_030550230.1">
    <property type="nucleotide sequence ID" value="XM_030694370.2"/>
</dbReference>
<dbReference type="PANTHER" id="PTHR22684">
    <property type="entry name" value="NULP1-RELATED"/>
    <property type="match status" value="1"/>
</dbReference>
<dbReference type="AlphaFoldDB" id="A0A8B8QT82"/>
<proteinExistence type="predicted"/>
<dbReference type="KEGG" id="rarg:115755096"/>
<gene>
    <name evidence="3" type="primary">LOC115755096</name>
</gene>
<reference evidence="3" key="2">
    <citation type="submission" date="2025-08" db="UniProtKB">
        <authorList>
            <consortium name="RefSeq"/>
        </authorList>
    </citation>
    <scope>IDENTIFICATION</scope>
    <source>
        <tissue evidence="3">Leaf</tissue>
    </source>
</reference>
<organism evidence="2 3">
    <name type="scientific">Rhodamnia argentea</name>
    <dbReference type="NCBI Taxonomy" id="178133"/>
    <lineage>
        <taxon>Eukaryota</taxon>
        <taxon>Viridiplantae</taxon>
        <taxon>Streptophyta</taxon>
        <taxon>Embryophyta</taxon>
        <taxon>Tracheophyta</taxon>
        <taxon>Spermatophyta</taxon>
        <taxon>Magnoliopsida</taxon>
        <taxon>eudicotyledons</taxon>
        <taxon>Gunneridae</taxon>
        <taxon>Pentapetalae</taxon>
        <taxon>rosids</taxon>
        <taxon>malvids</taxon>
        <taxon>Myrtales</taxon>
        <taxon>Myrtaceae</taxon>
        <taxon>Myrtoideae</taxon>
        <taxon>Myrteae</taxon>
        <taxon>Australasian group</taxon>
        <taxon>Rhodamnia</taxon>
    </lineage>
</organism>
<dbReference type="GO" id="GO:1990112">
    <property type="term" value="C:RQC complex"/>
    <property type="evidence" value="ECO:0007669"/>
    <property type="project" value="TreeGrafter"/>
</dbReference>
<accession>A0A8B8QT82</accession>
<evidence type="ECO:0000313" key="3">
    <source>
        <dbReference type="RefSeq" id="XP_030550230.1"/>
    </source>
</evidence>
<feature type="compositionally biased region" description="Acidic residues" evidence="1">
    <location>
        <begin position="44"/>
        <end position="58"/>
    </location>
</feature>
<protein>
    <submittedName>
        <fullName evidence="3">Transcription factor 25</fullName>
    </submittedName>
</protein>
<evidence type="ECO:0000256" key="1">
    <source>
        <dbReference type="SAM" id="MobiDB-lite"/>
    </source>
</evidence>
<name>A0A8B8QT82_9MYRT</name>
<dbReference type="GeneID" id="115755096"/>
<evidence type="ECO:0000313" key="2">
    <source>
        <dbReference type="Proteomes" id="UP000827889"/>
    </source>
</evidence>